<comment type="caution">
    <text evidence="1">The sequence shown here is derived from an EMBL/GenBank/DDBJ whole genome shotgun (WGS) entry which is preliminary data.</text>
</comment>
<dbReference type="RefSeq" id="WP_377825604.1">
    <property type="nucleotide sequence ID" value="NZ_JBHSWJ010000002.1"/>
</dbReference>
<dbReference type="SUPFAM" id="SSF48452">
    <property type="entry name" value="TPR-like"/>
    <property type="match status" value="1"/>
</dbReference>
<keyword evidence="2" id="KW-1185">Reference proteome</keyword>
<accession>A0ABW2AW91</accession>
<dbReference type="EMBL" id="JBHSWJ010000002">
    <property type="protein sequence ID" value="MFC6714918.1"/>
    <property type="molecule type" value="Genomic_DNA"/>
</dbReference>
<dbReference type="InterPro" id="IPR011990">
    <property type="entry name" value="TPR-like_helical_dom_sf"/>
</dbReference>
<dbReference type="Gene3D" id="1.25.40.10">
    <property type="entry name" value="Tetratricopeptide repeat domain"/>
    <property type="match status" value="1"/>
</dbReference>
<name>A0ABW2AW91_9MICO</name>
<sequence length="236" mass="25873">MFTAMQTGDPDKVAEVARSWPDAQVAAALLEGMFAYQRQSYDRARELLTWLWSYPGSFESDRFVRKYMSASTLTLGVAAGVTATMPLTKDAVGLALAELLQGVGDLDGAIAVVEALEPSFISAVSLAELYSEAGRQEEVIDLTNEIANVDDPSALLLTLRGVAFRETHNYTAARAAFKEALKSSKRDPAIRRLAWLERARTYLAEGKKAMARKDLERILAETSDYPGLTELMEQAS</sequence>
<evidence type="ECO:0000313" key="1">
    <source>
        <dbReference type="EMBL" id="MFC6714918.1"/>
    </source>
</evidence>
<dbReference type="Proteomes" id="UP001596356">
    <property type="component" value="Unassembled WGS sequence"/>
</dbReference>
<reference evidence="2" key="1">
    <citation type="journal article" date="2019" name="Int. J. Syst. Evol. Microbiol.">
        <title>The Global Catalogue of Microorganisms (GCM) 10K type strain sequencing project: providing services to taxonomists for standard genome sequencing and annotation.</title>
        <authorList>
            <consortium name="The Broad Institute Genomics Platform"/>
            <consortium name="The Broad Institute Genome Sequencing Center for Infectious Disease"/>
            <person name="Wu L."/>
            <person name="Ma J."/>
        </authorList>
    </citation>
    <scope>NUCLEOTIDE SEQUENCE [LARGE SCALE GENOMIC DNA]</scope>
    <source>
        <strain evidence="2">NBRC 106593</strain>
    </source>
</reference>
<dbReference type="SMART" id="SM00028">
    <property type="entry name" value="TPR"/>
    <property type="match status" value="2"/>
</dbReference>
<protein>
    <submittedName>
        <fullName evidence="1">Tetratricopeptide repeat protein</fullName>
    </submittedName>
</protein>
<proteinExistence type="predicted"/>
<organism evidence="1 2">
    <name type="scientific">Branchiibius cervicis</name>
    <dbReference type="NCBI Taxonomy" id="908252"/>
    <lineage>
        <taxon>Bacteria</taxon>
        <taxon>Bacillati</taxon>
        <taxon>Actinomycetota</taxon>
        <taxon>Actinomycetes</taxon>
        <taxon>Micrococcales</taxon>
        <taxon>Dermacoccaceae</taxon>
        <taxon>Branchiibius</taxon>
    </lineage>
</organism>
<gene>
    <name evidence="1" type="ORF">ACFQBT_14305</name>
</gene>
<evidence type="ECO:0000313" key="2">
    <source>
        <dbReference type="Proteomes" id="UP001596356"/>
    </source>
</evidence>
<dbReference type="InterPro" id="IPR019734">
    <property type="entry name" value="TPR_rpt"/>
</dbReference>